<dbReference type="GO" id="GO:0008168">
    <property type="term" value="F:methyltransferase activity"/>
    <property type="evidence" value="ECO:0007669"/>
    <property type="project" value="UniProtKB-KW"/>
</dbReference>
<dbReference type="Proteomes" id="UP001200537">
    <property type="component" value="Unassembled WGS sequence"/>
</dbReference>
<dbReference type="Gene3D" id="3.40.50.150">
    <property type="entry name" value="Vaccinia Virus protein VP39"/>
    <property type="match status" value="1"/>
</dbReference>
<keyword evidence="2" id="KW-0489">Methyltransferase</keyword>
<sequence length="448" mass="48093">MVTAKPLLSYPQLRQLIAHFPPVEDPMVAALTTQSGWQLLQENPAPDPSETAAIAKHLRQHYPANLVASLQTQWKLREKAQEKMGSSQARNCLFTRDGLEQATRRIVARQRAKRFAAAGVTSLIDLGCGIGADSLELARICPDFRAVDQSPAAATCAAINLADQPGAQVLCTSAEHLVAQKTLPALFVDPARRAATGRVLSPAAWSPPFGTVLEWGKRAPYLAVKIAPGIDLANLPAGYHAQWVSVAGDLVECALYSPGLAPEGPGRSALIIEGGGVTQFRCASARNPGDSHVQVPQAASLGHYLFDPDPAIIRAGILPDICDRLEAAPVSSAIAYLTGNTLPTGDDAPALHCYQIVENLPLKTKVISSYLRSRQATRLDVLKRGVALDIAAWRKRVMPKKQRDWTPRTVTVALTRVSGAHRCLVLEGAAKPQDDSPALLADCPFRPR</sequence>
<dbReference type="CDD" id="cd02440">
    <property type="entry name" value="AdoMet_MTases"/>
    <property type="match status" value="1"/>
</dbReference>
<dbReference type="Pfam" id="PF18096">
    <property type="entry name" value="Thump_like"/>
    <property type="match status" value="1"/>
</dbReference>
<comment type="caution">
    <text evidence="2">The sequence shown here is derived from an EMBL/GenBank/DDBJ whole genome shotgun (WGS) entry which is preliminary data.</text>
</comment>
<dbReference type="GO" id="GO:0032259">
    <property type="term" value="P:methylation"/>
    <property type="evidence" value="ECO:0007669"/>
    <property type="project" value="UniProtKB-KW"/>
</dbReference>
<dbReference type="RefSeq" id="WP_238128078.1">
    <property type="nucleotide sequence ID" value="NZ_JAGZVZ010000002.1"/>
</dbReference>
<evidence type="ECO:0000313" key="3">
    <source>
        <dbReference type="Proteomes" id="UP001200537"/>
    </source>
</evidence>
<organism evidence="2 3">
    <name type="scientific">Varibaculum cambriense</name>
    <dbReference type="NCBI Taxonomy" id="184870"/>
    <lineage>
        <taxon>Bacteria</taxon>
        <taxon>Bacillati</taxon>
        <taxon>Actinomycetota</taxon>
        <taxon>Actinomycetes</taxon>
        <taxon>Actinomycetales</taxon>
        <taxon>Actinomycetaceae</taxon>
        <taxon>Varibaculum</taxon>
    </lineage>
</organism>
<name>A0AAJ1BCA0_9ACTO</name>
<proteinExistence type="predicted"/>
<dbReference type="EMBL" id="JAKNHJ010000010">
    <property type="protein sequence ID" value="MCG4618041.1"/>
    <property type="molecule type" value="Genomic_DNA"/>
</dbReference>
<evidence type="ECO:0000259" key="1">
    <source>
        <dbReference type="Pfam" id="PF18096"/>
    </source>
</evidence>
<reference evidence="2" key="1">
    <citation type="submission" date="2022-01" db="EMBL/GenBank/DDBJ databases">
        <title>Collection of gut derived symbiotic bacterial strains cultured from healthy donors.</title>
        <authorList>
            <person name="Lin H."/>
            <person name="Kohout C."/>
            <person name="Waligurski E."/>
            <person name="Pamer E.G."/>
        </authorList>
    </citation>
    <scope>NUCLEOTIDE SEQUENCE</scope>
    <source>
        <strain evidence="2">DFI.7.46</strain>
    </source>
</reference>
<protein>
    <submittedName>
        <fullName evidence="2">SAM-dependent methyltransferase</fullName>
    </submittedName>
</protein>
<feature type="domain" description="THUMP-like" evidence="1">
    <location>
        <begin position="352"/>
        <end position="427"/>
    </location>
</feature>
<gene>
    <name evidence="2" type="ORF">L0M99_05990</name>
</gene>
<dbReference type="SUPFAM" id="SSF53335">
    <property type="entry name" value="S-adenosyl-L-methionine-dependent methyltransferases"/>
    <property type="match status" value="1"/>
</dbReference>
<evidence type="ECO:0000313" key="2">
    <source>
        <dbReference type="EMBL" id="MCG4618041.1"/>
    </source>
</evidence>
<dbReference type="InterPro" id="IPR041497">
    <property type="entry name" value="Thump-like"/>
</dbReference>
<dbReference type="AlphaFoldDB" id="A0AAJ1BCA0"/>
<accession>A0AAJ1BCA0</accession>
<dbReference type="InterPro" id="IPR029063">
    <property type="entry name" value="SAM-dependent_MTases_sf"/>
</dbReference>
<keyword evidence="2" id="KW-0808">Transferase</keyword>